<feature type="transmembrane region" description="Helical" evidence="1">
    <location>
        <begin position="172"/>
        <end position="196"/>
    </location>
</feature>
<evidence type="ECO:0000313" key="2">
    <source>
        <dbReference type="EMBL" id="NEW05905.1"/>
    </source>
</evidence>
<dbReference type="RefSeq" id="WP_163943403.1">
    <property type="nucleotide sequence ID" value="NZ_JAAIKC010000001.1"/>
</dbReference>
<dbReference type="EMBL" id="JAAIKC010000001">
    <property type="protein sequence ID" value="NEW05905.1"/>
    <property type="molecule type" value="Genomic_DNA"/>
</dbReference>
<accession>A0A6G3ZUW1</accession>
<keyword evidence="1" id="KW-0812">Transmembrane</keyword>
<feature type="transmembrane region" description="Helical" evidence="1">
    <location>
        <begin position="271"/>
        <end position="290"/>
    </location>
</feature>
<feature type="transmembrane region" description="Helical" evidence="1">
    <location>
        <begin position="310"/>
        <end position="330"/>
    </location>
</feature>
<feature type="transmembrane region" description="Helical" evidence="1">
    <location>
        <begin position="208"/>
        <end position="229"/>
    </location>
</feature>
<feature type="transmembrane region" description="Helical" evidence="1">
    <location>
        <begin position="44"/>
        <end position="65"/>
    </location>
</feature>
<organism evidence="2">
    <name type="scientific">Paenibacillus sp. SYP-B3998</name>
    <dbReference type="NCBI Taxonomy" id="2678564"/>
    <lineage>
        <taxon>Bacteria</taxon>
        <taxon>Bacillati</taxon>
        <taxon>Bacillota</taxon>
        <taxon>Bacilli</taxon>
        <taxon>Bacillales</taxon>
        <taxon>Paenibacillaceae</taxon>
        <taxon>Paenibacillus</taxon>
    </lineage>
</organism>
<keyword evidence="1" id="KW-1133">Transmembrane helix</keyword>
<feature type="transmembrane region" description="Helical" evidence="1">
    <location>
        <begin position="77"/>
        <end position="95"/>
    </location>
</feature>
<dbReference type="AlphaFoldDB" id="A0A6G3ZUW1"/>
<feature type="transmembrane region" description="Helical" evidence="1">
    <location>
        <begin position="101"/>
        <end position="121"/>
    </location>
</feature>
<feature type="transmembrane region" description="Helical" evidence="1">
    <location>
        <begin position="235"/>
        <end position="259"/>
    </location>
</feature>
<feature type="transmembrane region" description="Helical" evidence="1">
    <location>
        <begin position="12"/>
        <end position="32"/>
    </location>
</feature>
<feature type="transmembrane region" description="Helical" evidence="1">
    <location>
        <begin position="141"/>
        <end position="160"/>
    </location>
</feature>
<gene>
    <name evidence="2" type="ORF">GK047_07750</name>
</gene>
<reference evidence="2" key="1">
    <citation type="submission" date="2020-02" db="EMBL/GenBank/DDBJ databases">
        <authorList>
            <person name="Shen X.-R."/>
            <person name="Zhang Y.-X."/>
        </authorList>
    </citation>
    <scope>NUCLEOTIDE SEQUENCE</scope>
    <source>
        <strain evidence="2">SYP-B3998</strain>
    </source>
</reference>
<sequence>MPKIWFRYPLLYFLFTAAAGAVLRGMAFLPAWQSRYESLLHAHSHLALLGWGYTALILLLVYRFLSPEDRNSRFFRVNWLLTQLTIVSMFIAFILQSYGFYSILFSTVHIMLSYSLTIWMWRKFQKTEYQQTSIRFAKASLFFMVLSSVGPWCLAVLSAKHLTDSPWYQGSLYFYLHCQYNGWFTLGLFSLLYSLLEQTKIALPRKLAGFHYWVYTLSLLPSFLLSLLWMKLSPVWNGIAIISGLLQLASVSAFFILWLRNRTLSHLIFTGWSRIFLNLSLTALAIKMLLELGSAIPALEPLIFSTRSVVIGYLHLVLLGFVSCMILALAMQMQWISVARKWRIFGSILFIVGFISNEFVLFLDGLMNWTRSTNFPFSSEILLASSMLLLFGIVSFGLNGFKKNK</sequence>
<evidence type="ECO:0000256" key="1">
    <source>
        <dbReference type="SAM" id="Phobius"/>
    </source>
</evidence>
<protein>
    <submittedName>
        <fullName evidence="2">Uncharacterized protein</fullName>
    </submittedName>
</protein>
<feature type="transmembrane region" description="Helical" evidence="1">
    <location>
        <begin position="381"/>
        <end position="401"/>
    </location>
</feature>
<keyword evidence="1" id="KW-0472">Membrane</keyword>
<comment type="caution">
    <text evidence="2">The sequence shown here is derived from an EMBL/GenBank/DDBJ whole genome shotgun (WGS) entry which is preliminary data.</text>
</comment>
<feature type="transmembrane region" description="Helical" evidence="1">
    <location>
        <begin position="342"/>
        <end position="361"/>
    </location>
</feature>
<name>A0A6G3ZUW1_9BACL</name>
<proteinExistence type="predicted"/>